<proteinExistence type="predicted"/>
<comment type="caution">
    <text evidence="2">The sequence shown here is derived from an EMBL/GenBank/DDBJ whole genome shotgun (WGS) entry which is preliminary data.</text>
</comment>
<evidence type="ECO:0000313" key="3">
    <source>
        <dbReference type="Proteomes" id="UP001066276"/>
    </source>
</evidence>
<gene>
    <name evidence="2" type="ORF">NDU88_005460</name>
</gene>
<accession>A0AAV7PJM7</accession>
<name>A0AAV7PJM7_PLEWA</name>
<reference evidence="2" key="1">
    <citation type="journal article" date="2022" name="bioRxiv">
        <title>Sequencing and chromosome-scale assembly of the giantPleurodeles waltlgenome.</title>
        <authorList>
            <person name="Brown T."/>
            <person name="Elewa A."/>
            <person name="Iarovenko S."/>
            <person name="Subramanian E."/>
            <person name="Araus A.J."/>
            <person name="Petzold A."/>
            <person name="Susuki M."/>
            <person name="Suzuki K.-i.T."/>
            <person name="Hayashi T."/>
            <person name="Toyoda A."/>
            <person name="Oliveira C."/>
            <person name="Osipova E."/>
            <person name="Leigh N.D."/>
            <person name="Simon A."/>
            <person name="Yun M.H."/>
        </authorList>
    </citation>
    <scope>NUCLEOTIDE SEQUENCE</scope>
    <source>
        <strain evidence="2">20211129_DDA</strain>
        <tissue evidence="2">Liver</tissue>
    </source>
</reference>
<dbReference type="EMBL" id="JANPWB010000011">
    <property type="protein sequence ID" value="KAJ1127054.1"/>
    <property type="molecule type" value="Genomic_DNA"/>
</dbReference>
<dbReference type="Proteomes" id="UP001066276">
    <property type="component" value="Chromosome 7"/>
</dbReference>
<organism evidence="2 3">
    <name type="scientific">Pleurodeles waltl</name>
    <name type="common">Iberian ribbed newt</name>
    <dbReference type="NCBI Taxonomy" id="8319"/>
    <lineage>
        <taxon>Eukaryota</taxon>
        <taxon>Metazoa</taxon>
        <taxon>Chordata</taxon>
        <taxon>Craniata</taxon>
        <taxon>Vertebrata</taxon>
        <taxon>Euteleostomi</taxon>
        <taxon>Amphibia</taxon>
        <taxon>Batrachia</taxon>
        <taxon>Caudata</taxon>
        <taxon>Salamandroidea</taxon>
        <taxon>Salamandridae</taxon>
        <taxon>Pleurodelinae</taxon>
        <taxon>Pleurodeles</taxon>
    </lineage>
</organism>
<keyword evidence="3" id="KW-1185">Reference proteome</keyword>
<protein>
    <submittedName>
        <fullName evidence="2">Uncharacterized protein</fullName>
    </submittedName>
</protein>
<evidence type="ECO:0000256" key="1">
    <source>
        <dbReference type="SAM" id="MobiDB-lite"/>
    </source>
</evidence>
<evidence type="ECO:0000313" key="2">
    <source>
        <dbReference type="EMBL" id="KAJ1127054.1"/>
    </source>
</evidence>
<sequence length="178" mass="18991">MACASLSCSGKKFKHKSLSGRLARGSPIYEVGQVPGFSEEYAVSVECGSCSSHRLLRGTGKSGRQRVGGRGSGQSGRSAVRRVSRLGPRVAYVHVHYNVGIVIEEGLLPEEGQAGILPDPLEESTWDVPIKLAAPILSVEPILILDSDEEVILPVKTGMSGVAFDAQLQQKQKVFHPG</sequence>
<feature type="region of interest" description="Disordered" evidence="1">
    <location>
        <begin position="58"/>
        <end position="80"/>
    </location>
</feature>
<dbReference type="AlphaFoldDB" id="A0AAV7PJM7"/>